<accession>A0A7I8WKP6</accession>
<feature type="transmembrane region" description="Helical" evidence="1">
    <location>
        <begin position="83"/>
        <end position="108"/>
    </location>
</feature>
<keyword evidence="1" id="KW-0472">Membrane</keyword>
<dbReference type="InterPro" id="IPR019422">
    <property type="entry name" value="7TM_GPCR_serpentine_rcpt_Srh"/>
</dbReference>
<feature type="transmembrane region" description="Helical" evidence="1">
    <location>
        <begin position="36"/>
        <end position="62"/>
    </location>
</feature>
<evidence type="ECO:0000313" key="3">
    <source>
        <dbReference type="Proteomes" id="UP000659654"/>
    </source>
</evidence>
<keyword evidence="3" id="KW-1185">Reference proteome</keyword>
<name>A0A7I8WKP6_BURXY</name>
<dbReference type="Pfam" id="PF10318">
    <property type="entry name" value="7TM_GPCR_Srh"/>
    <property type="match status" value="1"/>
</dbReference>
<dbReference type="EMBL" id="CAJFDI010000003">
    <property type="protein sequence ID" value="CAD5220361.1"/>
    <property type="molecule type" value="Genomic_DNA"/>
</dbReference>
<gene>
    <name evidence="2" type="ORF">BXYJ_LOCUS6140</name>
</gene>
<dbReference type="PANTHER" id="PTHR22943">
    <property type="entry name" value="7-TRANSMEMBRANE DOMAIN RECEPTOR C.ELEGANS"/>
    <property type="match status" value="1"/>
</dbReference>
<dbReference type="OrthoDB" id="5839434at2759"/>
<dbReference type="Proteomes" id="UP000582659">
    <property type="component" value="Unassembled WGS sequence"/>
</dbReference>
<evidence type="ECO:0000256" key="1">
    <source>
        <dbReference type="SAM" id="Phobius"/>
    </source>
</evidence>
<organism evidence="2 3">
    <name type="scientific">Bursaphelenchus xylophilus</name>
    <name type="common">Pinewood nematode worm</name>
    <name type="synonym">Aphelenchoides xylophilus</name>
    <dbReference type="NCBI Taxonomy" id="6326"/>
    <lineage>
        <taxon>Eukaryota</taxon>
        <taxon>Metazoa</taxon>
        <taxon>Ecdysozoa</taxon>
        <taxon>Nematoda</taxon>
        <taxon>Chromadorea</taxon>
        <taxon>Rhabditida</taxon>
        <taxon>Tylenchina</taxon>
        <taxon>Tylenchomorpha</taxon>
        <taxon>Aphelenchoidea</taxon>
        <taxon>Aphelenchoididae</taxon>
        <taxon>Bursaphelenchus</taxon>
    </lineage>
</organism>
<proteinExistence type="predicted"/>
<dbReference type="PANTHER" id="PTHR22943:SF248">
    <property type="entry name" value="SEVEN TM RECEPTOR"/>
    <property type="match status" value="1"/>
</dbReference>
<sequence length="186" mass="20953">MESGLLTDAGQIAQNGGVSIILKWSVLYVPPTTKEAVYAGIFVFVGFFIFEVVSIVIIFVVLRQLEEKKSSFSKETYRLHKQLTVALGVQLLTPFLHIVAPFTLFLIFNYPYGTMSYATGTLFIMYIELYGTSNSVITLYMVKPYRAYLKSKGSAFIKRITFGKFGNEPEHVMVMATESTINTSMY</sequence>
<dbReference type="Proteomes" id="UP000659654">
    <property type="component" value="Unassembled WGS sequence"/>
</dbReference>
<dbReference type="SMR" id="A0A7I8WKP6"/>
<evidence type="ECO:0000313" key="2">
    <source>
        <dbReference type="EMBL" id="CAD5220361.1"/>
    </source>
</evidence>
<dbReference type="SUPFAM" id="SSF81321">
    <property type="entry name" value="Family A G protein-coupled receptor-like"/>
    <property type="match status" value="1"/>
</dbReference>
<protein>
    <submittedName>
        <fullName evidence="2">(pine wood nematode) hypothetical protein</fullName>
    </submittedName>
</protein>
<dbReference type="AlphaFoldDB" id="A0A7I8WKP6"/>
<keyword evidence="1" id="KW-1133">Transmembrane helix</keyword>
<reference evidence="2" key="1">
    <citation type="submission" date="2020-09" db="EMBL/GenBank/DDBJ databases">
        <authorList>
            <person name="Kikuchi T."/>
        </authorList>
    </citation>
    <scope>NUCLEOTIDE SEQUENCE</scope>
    <source>
        <strain evidence="2">Ka4C1</strain>
    </source>
</reference>
<dbReference type="EMBL" id="CAJFCV020000003">
    <property type="protein sequence ID" value="CAG9106437.1"/>
    <property type="molecule type" value="Genomic_DNA"/>
</dbReference>
<keyword evidence="1" id="KW-0812">Transmembrane</keyword>
<comment type="caution">
    <text evidence="2">The sequence shown here is derived from an EMBL/GenBank/DDBJ whole genome shotgun (WGS) entry which is preliminary data.</text>
</comment>
<feature type="transmembrane region" description="Helical" evidence="1">
    <location>
        <begin position="120"/>
        <end position="142"/>
    </location>
</feature>